<evidence type="ECO:0000256" key="8">
    <source>
        <dbReference type="ARBA" id="ARBA00022723"/>
    </source>
</evidence>
<dbReference type="CDD" id="cd01087">
    <property type="entry name" value="Prolidase"/>
    <property type="match status" value="1"/>
</dbReference>
<accession>A0A1R3REU4</accession>
<evidence type="ECO:0000313" key="18">
    <source>
        <dbReference type="Proteomes" id="UP000188318"/>
    </source>
</evidence>
<dbReference type="AlphaFoldDB" id="A0A1R3REU4"/>
<dbReference type="InterPro" id="IPR052433">
    <property type="entry name" value="X-Pro_dipept-like"/>
</dbReference>
<evidence type="ECO:0000256" key="13">
    <source>
        <dbReference type="ARBA" id="ARBA00032413"/>
    </source>
</evidence>
<dbReference type="Gene3D" id="3.90.230.10">
    <property type="entry name" value="Creatinase/methionine aminopeptidase superfamily"/>
    <property type="match status" value="1"/>
</dbReference>
<keyword evidence="11" id="KW-0464">Manganese</keyword>
<keyword evidence="8" id="KW-0479">Metal-binding</keyword>
<keyword evidence="10" id="KW-0482">Metalloprotease</keyword>
<evidence type="ECO:0000256" key="4">
    <source>
        <dbReference type="ARBA" id="ARBA00008766"/>
    </source>
</evidence>
<evidence type="ECO:0000313" key="17">
    <source>
        <dbReference type="EMBL" id="OOF92998.1"/>
    </source>
</evidence>
<keyword evidence="6" id="KW-0031">Aminopeptidase</keyword>
<proteinExistence type="inferred from homology"/>
<dbReference type="InterPro" id="IPR036005">
    <property type="entry name" value="Creatinase/aminopeptidase-like"/>
</dbReference>
<evidence type="ECO:0000256" key="9">
    <source>
        <dbReference type="ARBA" id="ARBA00022801"/>
    </source>
</evidence>
<dbReference type="OrthoDB" id="10261878at2759"/>
<evidence type="ECO:0000256" key="3">
    <source>
        <dbReference type="ARBA" id="ARBA00002443"/>
    </source>
</evidence>
<dbReference type="Proteomes" id="UP000188318">
    <property type="component" value="Unassembled WGS sequence"/>
</dbReference>
<dbReference type="SMART" id="SM01011">
    <property type="entry name" value="AMP_N"/>
    <property type="match status" value="1"/>
</dbReference>
<dbReference type="EMBL" id="KV907505">
    <property type="protein sequence ID" value="OOF92998.1"/>
    <property type="molecule type" value="Genomic_DNA"/>
</dbReference>
<comment type="similarity">
    <text evidence="4">Belongs to the peptidase M24B family.</text>
</comment>
<evidence type="ECO:0000256" key="12">
    <source>
        <dbReference type="ARBA" id="ARBA00030849"/>
    </source>
</evidence>
<evidence type="ECO:0000256" key="6">
    <source>
        <dbReference type="ARBA" id="ARBA00022438"/>
    </source>
</evidence>
<name>A0A1R3REU4_ASPC5</name>
<sequence>MTTNTILRGKYPAKAHAQRVVDYLSTEMPRPNGFLFLSACPERFYQDCDLEIPFRQHRAFMYLSGVNRPDYHLLYEINNNRLTLFMPPVDPETIIWDGMPLRPEEALAKYDIDTALPSTALSTTLESIGRQHQDTQATVFTIPGHVGKGIQFPTAMKVDSHALKNAVDESRVVKDEYEIALLKKAIDISCAAHRAVMKIVRKATSEAEIDGVFLGECTQRGAKIQAYPSIVASGRAAATMHPEDNNQSLYVDGKRKELVLIDAGAEVECYGADITRTLPISGKFTPEARAIYNIVLQMQEECIGSLKAGILWDDLHILAHKVAIHGLLDLGILKGNPDEILAARTSAAFMPHGLGHFLGMDTHDTGGHVHETDAETDPLFKYLRIRRKLPAGCVVTVEPGIHFSEHLIREYLSDPLHSQYIDETVLDRFWDVGGVCIEDDVLVTETGNINLTDLPKDPELVEQIVGGVTADFI</sequence>
<comment type="function">
    <text evidence="3">Catalyzes the removal of a penultimate prolyl residue from the N-termini of peptides.</text>
</comment>
<organism evidence="17 18">
    <name type="scientific">Aspergillus carbonarius (strain ITEM 5010)</name>
    <dbReference type="NCBI Taxonomy" id="602072"/>
    <lineage>
        <taxon>Eukaryota</taxon>
        <taxon>Fungi</taxon>
        <taxon>Dikarya</taxon>
        <taxon>Ascomycota</taxon>
        <taxon>Pezizomycotina</taxon>
        <taxon>Eurotiomycetes</taxon>
        <taxon>Eurotiomycetidae</taxon>
        <taxon>Eurotiales</taxon>
        <taxon>Aspergillaceae</taxon>
        <taxon>Aspergillus</taxon>
        <taxon>Aspergillus subgen. Circumdati</taxon>
    </lineage>
</organism>
<dbReference type="GO" id="GO:0070006">
    <property type="term" value="F:metalloaminopeptidase activity"/>
    <property type="evidence" value="ECO:0007669"/>
    <property type="project" value="InterPro"/>
</dbReference>
<protein>
    <recommendedName>
        <fullName evidence="15">Probable Xaa-Pro aminopeptidase PEPP</fullName>
        <ecNumber evidence="5">3.4.11.9</ecNumber>
    </recommendedName>
    <alternativeName>
        <fullName evidence="12">Aminoacylproline aminopeptidase</fullName>
    </alternativeName>
    <alternativeName>
        <fullName evidence="14">Probable Xaa-Pro aminopeptidase pepP</fullName>
    </alternativeName>
    <alternativeName>
        <fullName evidence="13">Prolidase</fullName>
    </alternativeName>
</protein>
<dbReference type="Pfam" id="PF00557">
    <property type="entry name" value="Peptidase_M24"/>
    <property type="match status" value="1"/>
</dbReference>
<dbReference type="SUPFAM" id="SSF55920">
    <property type="entry name" value="Creatinase/aminopeptidase"/>
    <property type="match status" value="1"/>
</dbReference>
<evidence type="ECO:0000259" key="16">
    <source>
        <dbReference type="SMART" id="SM01011"/>
    </source>
</evidence>
<dbReference type="PANTHER" id="PTHR43226:SF1">
    <property type="entry name" value="XAA-PRO DIPEPTIDASE"/>
    <property type="match status" value="1"/>
</dbReference>
<evidence type="ECO:0000256" key="7">
    <source>
        <dbReference type="ARBA" id="ARBA00022670"/>
    </source>
</evidence>
<dbReference type="SUPFAM" id="SSF53092">
    <property type="entry name" value="Creatinase/prolidase N-terminal domain"/>
    <property type="match status" value="1"/>
</dbReference>
<comment type="cofactor">
    <cofactor evidence="2">
        <name>Mn(2+)</name>
        <dbReference type="ChEBI" id="CHEBI:29035"/>
    </cofactor>
</comment>
<dbReference type="GO" id="GO:0006508">
    <property type="term" value="P:proteolysis"/>
    <property type="evidence" value="ECO:0007669"/>
    <property type="project" value="UniProtKB-KW"/>
</dbReference>
<dbReference type="InterPro" id="IPR029149">
    <property type="entry name" value="Creatin/AminoP/Spt16_N"/>
</dbReference>
<keyword evidence="9" id="KW-0378">Hydrolase</keyword>
<evidence type="ECO:0000256" key="11">
    <source>
        <dbReference type="ARBA" id="ARBA00023211"/>
    </source>
</evidence>
<reference evidence="18" key="1">
    <citation type="journal article" date="2017" name="Genome Biol.">
        <title>Comparative genomics reveals high biological diversity and specific adaptations in the industrially and medically important fungal genus Aspergillus.</title>
        <authorList>
            <person name="de Vries R.P."/>
            <person name="Riley R."/>
            <person name="Wiebenga A."/>
            <person name="Aguilar-Osorio G."/>
            <person name="Amillis S."/>
            <person name="Uchima C.A."/>
            <person name="Anderluh G."/>
            <person name="Asadollahi M."/>
            <person name="Askin M."/>
            <person name="Barry K."/>
            <person name="Battaglia E."/>
            <person name="Bayram O."/>
            <person name="Benocci T."/>
            <person name="Braus-Stromeyer S.A."/>
            <person name="Caldana C."/>
            <person name="Canovas D."/>
            <person name="Cerqueira G.C."/>
            <person name="Chen F."/>
            <person name="Chen W."/>
            <person name="Choi C."/>
            <person name="Clum A."/>
            <person name="Dos Santos R.A."/>
            <person name="Damasio A.R."/>
            <person name="Diallinas G."/>
            <person name="Emri T."/>
            <person name="Fekete E."/>
            <person name="Flipphi M."/>
            <person name="Freyberg S."/>
            <person name="Gallo A."/>
            <person name="Gournas C."/>
            <person name="Habgood R."/>
            <person name="Hainaut M."/>
            <person name="Harispe M.L."/>
            <person name="Henrissat B."/>
            <person name="Hilden K.S."/>
            <person name="Hope R."/>
            <person name="Hossain A."/>
            <person name="Karabika E."/>
            <person name="Karaffa L."/>
            <person name="Karanyi Z."/>
            <person name="Krasevec N."/>
            <person name="Kuo A."/>
            <person name="Kusch H."/>
            <person name="LaButti K."/>
            <person name="Lagendijk E.L."/>
            <person name="Lapidus A."/>
            <person name="Levasseur A."/>
            <person name="Lindquist E."/>
            <person name="Lipzen A."/>
            <person name="Logrieco A.F."/>
            <person name="MacCabe A."/>
            <person name="Maekelae M.R."/>
            <person name="Malavazi I."/>
            <person name="Melin P."/>
            <person name="Meyer V."/>
            <person name="Mielnichuk N."/>
            <person name="Miskei M."/>
            <person name="Molnar A.P."/>
            <person name="Mule G."/>
            <person name="Ngan C.Y."/>
            <person name="Orejas M."/>
            <person name="Orosz E."/>
            <person name="Ouedraogo J.P."/>
            <person name="Overkamp K.M."/>
            <person name="Park H.-S."/>
            <person name="Perrone G."/>
            <person name="Piumi F."/>
            <person name="Punt P.J."/>
            <person name="Ram A.F."/>
            <person name="Ramon A."/>
            <person name="Rauscher S."/>
            <person name="Record E."/>
            <person name="Riano-Pachon D.M."/>
            <person name="Robert V."/>
            <person name="Roehrig J."/>
            <person name="Ruller R."/>
            <person name="Salamov A."/>
            <person name="Salih N.S."/>
            <person name="Samson R.A."/>
            <person name="Sandor E."/>
            <person name="Sanguinetti M."/>
            <person name="Schuetze T."/>
            <person name="Sepcic K."/>
            <person name="Shelest E."/>
            <person name="Sherlock G."/>
            <person name="Sophianopoulou V."/>
            <person name="Squina F.M."/>
            <person name="Sun H."/>
            <person name="Susca A."/>
            <person name="Todd R.B."/>
            <person name="Tsang A."/>
            <person name="Unkles S.E."/>
            <person name="van de Wiele N."/>
            <person name="van Rossen-Uffink D."/>
            <person name="Oliveira J.V."/>
            <person name="Vesth T.C."/>
            <person name="Visser J."/>
            <person name="Yu J.-H."/>
            <person name="Zhou M."/>
            <person name="Andersen M.R."/>
            <person name="Archer D.B."/>
            <person name="Baker S.E."/>
            <person name="Benoit I."/>
            <person name="Brakhage A.A."/>
            <person name="Braus G.H."/>
            <person name="Fischer R."/>
            <person name="Frisvad J.C."/>
            <person name="Goldman G.H."/>
            <person name="Houbraken J."/>
            <person name="Oakley B."/>
            <person name="Pocsi I."/>
            <person name="Scazzocchio C."/>
            <person name="Seiboth B."/>
            <person name="vanKuyk P.A."/>
            <person name="Wortman J."/>
            <person name="Dyer P.S."/>
            <person name="Grigoriev I.V."/>
        </authorList>
    </citation>
    <scope>NUCLEOTIDE SEQUENCE [LARGE SCALE GENOMIC DNA]</scope>
    <source>
        <strain evidence="18">ITEM 5010</strain>
    </source>
</reference>
<evidence type="ECO:0000256" key="14">
    <source>
        <dbReference type="ARBA" id="ARBA00039164"/>
    </source>
</evidence>
<dbReference type="PANTHER" id="PTHR43226">
    <property type="entry name" value="XAA-PRO AMINOPEPTIDASE 3"/>
    <property type="match status" value="1"/>
</dbReference>
<evidence type="ECO:0000256" key="1">
    <source>
        <dbReference type="ARBA" id="ARBA00001424"/>
    </source>
</evidence>
<dbReference type="GO" id="GO:0030145">
    <property type="term" value="F:manganese ion binding"/>
    <property type="evidence" value="ECO:0007669"/>
    <property type="project" value="InterPro"/>
</dbReference>
<dbReference type="EC" id="3.4.11.9" evidence="5"/>
<dbReference type="STRING" id="602072.A0A1R3REU4"/>
<dbReference type="Pfam" id="PF05195">
    <property type="entry name" value="AMP_N"/>
    <property type="match status" value="1"/>
</dbReference>
<dbReference type="VEuPathDB" id="FungiDB:ASPCADRAFT_132724"/>
<keyword evidence="18" id="KW-1185">Reference proteome</keyword>
<evidence type="ECO:0000256" key="15">
    <source>
        <dbReference type="ARBA" id="ARBA00039424"/>
    </source>
</evidence>
<dbReference type="InterPro" id="IPR000994">
    <property type="entry name" value="Pept_M24"/>
</dbReference>
<dbReference type="OMA" id="EMIFLHH"/>
<evidence type="ECO:0000256" key="2">
    <source>
        <dbReference type="ARBA" id="ARBA00001936"/>
    </source>
</evidence>
<dbReference type="Gene3D" id="3.40.350.10">
    <property type="entry name" value="Creatinase/prolidase N-terminal domain"/>
    <property type="match status" value="1"/>
</dbReference>
<keyword evidence="7" id="KW-0645">Protease</keyword>
<feature type="domain" description="Aminopeptidase P N-terminal" evidence="16">
    <location>
        <begin position="11"/>
        <end position="146"/>
    </location>
</feature>
<evidence type="ECO:0000256" key="10">
    <source>
        <dbReference type="ARBA" id="ARBA00023049"/>
    </source>
</evidence>
<evidence type="ECO:0000256" key="5">
    <source>
        <dbReference type="ARBA" id="ARBA00012574"/>
    </source>
</evidence>
<comment type="catalytic activity">
    <reaction evidence="1">
        <text>Release of any N-terminal amino acid, including proline, that is linked to proline, even from a dipeptide or tripeptide.</text>
        <dbReference type="EC" id="3.4.11.9"/>
    </reaction>
</comment>
<gene>
    <name evidence="17" type="ORF">ASPCADRAFT_132724</name>
</gene>
<dbReference type="InterPro" id="IPR007865">
    <property type="entry name" value="Aminopep_P_N"/>
</dbReference>